<name>A0A7W6J475_9HYPH</name>
<accession>A0A7W6J475</accession>
<comment type="caution">
    <text evidence="1">The sequence shown here is derived from an EMBL/GenBank/DDBJ whole genome shotgun (WGS) entry which is preliminary data.</text>
</comment>
<keyword evidence="2" id="KW-1185">Reference proteome</keyword>
<reference evidence="1 2" key="1">
    <citation type="submission" date="2020-08" db="EMBL/GenBank/DDBJ databases">
        <title>Genomic Encyclopedia of Type Strains, Phase IV (KMG-IV): sequencing the most valuable type-strain genomes for metagenomic binning, comparative biology and taxonomic classification.</title>
        <authorList>
            <person name="Goeker M."/>
        </authorList>
    </citation>
    <scope>NUCLEOTIDE SEQUENCE [LARGE SCALE GENOMIC DNA]</scope>
    <source>
        <strain evidence="1 2">DSM 29853</strain>
    </source>
</reference>
<dbReference type="Proteomes" id="UP000528286">
    <property type="component" value="Unassembled WGS sequence"/>
</dbReference>
<dbReference type="AlphaFoldDB" id="A0A7W6J475"/>
<sequence length="30" mass="3668">MRKNPWSITLTIRKTRTGWIIAVRVERKEK</sequence>
<dbReference type="EMBL" id="JACIEZ010000002">
    <property type="protein sequence ID" value="MBB4064501.1"/>
    <property type="molecule type" value="Genomic_DNA"/>
</dbReference>
<proteinExistence type="predicted"/>
<evidence type="ECO:0000313" key="1">
    <source>
        <dbReference type="EMBL" id="MBB4064501.1"/>
    </source>
</evidence>
<evidence type="ECO:0000313" key="2">
    <source>
        <dbReference type="Proteomes" id="UP000528286"/>
    </source>
</evidence>
<protein>
    <submittedName>
        <fullName evidence="1">Uncharacterized protein</fullName>
    </submittedName>
</protein>
<gene>
    <name evidence="1" type="ORF">GGR23_001678</name>
</gene>
<organism evidence="1 2">
    <name type="scientific">Gellertiella hungarica</name>
    <dbReference type="NCBI Taxonomy" id="1572859"/>
    <lineage>
        <taxon>Bacteria</taxon>
        <taxon>Pseudomonadati</taxon>
        <taxon>Pseudomonadota</taxon>
        <taxon>Alphaproteobacteria</taxon>
        <taxon>Hyphomicrobiales</taxon>
        <taxon>Rhizobiaceae</taxon>
        <taxon>Gellertiella</taxon>
    </lineage>
</organism>